<feature type="compositionally biased region" description="Polar residues" evidence="1">
    <location>
        <begin position="296"/>
        <end position="305"/>
    </location>
</feature>
<feature type="region of interest" description="Disordered" evidence="1">
    <location>
        <begin position="398"/>
        <end position="509"/>
    </location>
</feature>
<name>A0A6H5HNP2_9HEMI</name>
<feature type="region of interest" description="Disordered" evidence="1">
    <location>
        <begin position="1"/>
        <end position="220"/>
    </location>
</feature>
<feature type="compositionally biased region" description="Basic and acidic residues" evidence="1">
    <location>
        <begin position="340"/>
        <end position="354"/>
    </location>
</feature>
<evidence type="ECO:0000256" key="1">
    <source>
        <dbReference type="SAM" id="MobiDB-lite"/>
    </source>
</evidence>
<feature type="compositionally biased region" description="Basic residues" evidence="1">
    <location>
        <begin position="646"/>
        <end position="662"/>
    </location>
</feature>
<proteinExistence type="predicted"/>
<sequence>MQQLPQPPKMPDGMPNPMQGRKRRALESLAQQMPQQPQFPNSQSSGQGQQRRNLVSGMAENAYAQVYRAKRSPQDAGAGAGSSPLDMFKDMAKNFPPKGQRSHRSFQREGQSSHRKDEGWGVGRGTRRESWRGRRGDWRTSDQWIGRKQSDGLLEIPAKCQGRNRRALEDIQQLPQPPKMPDGMPNPGRKRQALESLAQQMPQQPQFPNSPSSGQGQQRRNLVSGMAENEYAQVYRAKRSPQDAGTGSLLIDTYEDLAKNIPHMAYALLGRVFEAEAREEKKRAEDLSETKKNVDTTHFGNESDSNINCSQECRGYCGFLQDSAKNIRLEYPKRSGLATKTKDGDCSTIGDRDMASLASVEGPGLSFEEMGRMPRRRGRSPVELEHAPRHLAGQMEQVPQMPDGMPRPDNLPIPPQMPFPQGRRRRALENLQQLPQPPKMPDGMPNPIPGRKRRALESLAQQMPQQPQFPNSQSSGQGQQRRNFGSEFSGLADPRIYSRAKRSPQGGSPIGMFTDMAKNFPQMAMDAAGSFKDAATSAMESMKGMASGIPGMGSMGGMMGGSSGLVSSGNVTKEGVYPEEEGPFNKIWRLTANFTKVTSYSLSHPRNCPDLKQGVQFIRQRSPLPFPRGLQNAVRQRRRRDDQREHGRRVFGHRARNRRRRRPEYQTDHRRRVSPCGRFRIQVRQRTGPQESNSCPQG</sequence>
<feature type="compositionally biased region" description="Low complexity" evidence="1">
    <location>
        <begin position="31"/>
        <end position="50"/>
    </location>
</feature>
<feature type="compositionally biased region" description="Basic and acidic residues" evidence="1">
    <location>
        <begin position="126"/>
        <end position="140"/>
    </location>
</feature>
<accession>A0A6H5HNP2</accession>
<feature type="compositionally biased region" description="Low complexity" evidence="1">
    <location>
        <begin position="199"/>
        <end position="218"/>
    </location>
</feature>
<dbReference type="AlphaFoldDB" id="A0A6H5HNP2"/>
<feature type="compositionally biased region" description="Pro residues" evidence="1">
    <location>
        <begin position="409"/>
        <end position="418"/>
    </location>
</feature>
<dbReference type="Proteomes" id="UP000479000">
    <property type="component" value="Unassembled WGS sequence"/>
</dbReference>
<gene>
    <name evidence="2" type="ORF">NTEN_LOCUS22790</name>
</gene>
<organism evidence="2 3">
    <name type="scientific">Nesidiocoris tenuis</name>
    <dbReference type="NCBI Taxonomy" id="355587"/>
    <lineage>
        <taxon>Eukaryota</taxon>
        <taxon>Metazoa</taxon>
        <taxon>Ecdysozoa</taxon>
        <taxon>Arthropoda</taxon>
        <taxon>Hexapoda</taxon>
        <taxon>Insecta</taxon>
        <taxon>Pterygota</taxon>
        <taxon>Neoptera</taxon>
        <taxon>Paraneoptera</taxon>
        <taxon>Hemiptera</taxon>
        <taxon>Heteroptera</taxon>
        <taxon>Panheteroptera</taxon>
        <taxon>Cimicomorpha</taxon>
        <taxon>Miridae</taxon>
        <taxon>Dicyphina</taxon>
        <taxon>Nesidiocoris</taxon>
    </lineage>
</organism>
<feature type="compositionally biased region" description="Pro residues" evidence="1">
    <location>
        <begin position="1"/>
        <end position="10"/>
    </location>
</feature>
<feature type="region of interest" description="Disordered" evidence="1">
    <location>
        <begin position="337"/>
        <end position="382"/>
    </location>
</feature>
<dbReference type="EMBL" id="CADCXU010033740">
    <property type="protein sequence ID" value="CAB0019078.1"/>
    <property type="molecule type" value="Genomic_DNA"/>
</dbReference>
<feature type="compositionally biased region" description="Pro residues" evidence="1">
    <location>
        <begin position="435"/>
        <end position="448"/>
    </location>
</feature>
<evidence type="ECO:0000313" key="3">
    <source>
        <dbReference type="Proteomes" id="UP000479000"/>
    </source>
</evidence>
<feature type="compositionally biased region" description="Low complexity" evidence="1">
    <location>
        <begin position="461"/>
        <end position="486"/>
    </location>
</feature>
<protein>
    <submittedName>
        <fullName evidence="2">Uncharacterized protein</fullName>
    </submittedName>
</protein>
<keyword evidence="3" id="KW-1185">Reference proteome</keyword>
<feature type="region of interest" description="Disordered" evidence="1">
    <location>
        <begin position="622"/>
        <end position="678"/>
    </location>
</feature>
<feature type="region of interest" description="Disordered" evidence="1">
    <location>
        <begin position="283"/>
        <end position="305"/>
    </location>
</feature>
<evidence type="ECO:0000313" key="2">
    <source>
        <dbReference type="EMBL" id="CAB0019078.1"/>
    </source>
</evidence>
<reference evidence="2 3" key="1">
    <citation type="submission" date="2020-02" db="EMBL/GenBank/DDBJ databases">
        <authorList>
            <person name="Ferguson B K."/>
        </authorList>
    </citation>
    <scope>NUCLEOTIDE SEQUENCE [LARGE SCALE GENOMIC DNA]</scope>
</reference>
<feature type="compositionally biased region" description="Basic and acidic residues" evidence="1">
    <location>
        <begin position="283"/>
        <end position="295"/>
    </location>
</feature>